<protein>
    <submittedName>
        <fullName evidence="1">AT rich interactive domain 1A (SWI-like)</fullName>
    </submittedName>
</protein>
<evidence type="ECO:0000313" key="1">
    <source>
        <dbReference type="EMBL" id="SBR91964.1"/>
    </source>
</evidence>
<dbReference type="AlphaFoldDB" id="A0A1A8QFP6"/>
<name>A0A1A8QFP6_9TELE</name>
<reference evidence="1" key="2">
    <citation type="submission" date="2016-06" db="EMBL/GenBank/DDBJ databases">
        <title>The genome of a short-lived fish provides insights into sex chromosome evolution and the genetic control of aging.</title>
        <authorList>
            <person name="Reichwald K."/>
            <person name="Felder M."/>
            <person name="Petzold A."/>
            <person name="Koch P."/>
            <person name="Groth M."/>
            <person name="Platzer M."/>
        </authorList>
    </citation>
    <scope>NUCLEOTIDE SEQUENCE</scope>
    <source>
        <tissue evidence="1">Brain</tissue>
    </source>
</reference>
<gene>
    <name evidence="1" type="primary">ARID1A</name>
</gene>
<organism evidence="1">
    <name type="scientific">Nothobranchius rachovii</name>
    <name type="common">bluefin notho</name>
    <dbReference type="NCBI Taxonomy" id="451742"/>
    <lineage>
        <taxon>Eukaryota</taxon>
        <taxon>Metazoa</taxon>
        <taxon>Chordata</taxon>
        <taxon>Craniata</taxon>
        <taxon>Vertebrata</taxon>
        <taxon>Euteleostomi</taxon>
        <taxon>Actinopterygii</taxon>
        <taxon>Neopterygii</taxon>
        <taxon>Teleostei</taxon>
        <taxon>Neoteleostei</taxon>
        <taxon>Acanthomorphata</taxon>
        <taxon>Ovalentaria</taxon>
        <taxon>Atherinomorphae</taxon>
        <taxon>Cyprinodontiformes</taxon>
        <taxon>Nothobranchiidae</taxon>
        <taxon>Nothobranchius</taxon>
    </lineage>
</organism>
<sequence>MDSKVQEATASRIRATTVSMAHRLTPASSNLHILVSPKAALALPTPSRAIHLNLLANMASLELLINSLKGHTVLLQASLLTTSPHNLSQDRHLMSLPSSSSLSN</sequence>
<dbReference type="EMBL" id="HAEI01005142">
    <property type="protein sequence ID" value="SBR91964.1"/>
    <property type="molecule type" value="Transcribed_RNA"/>
</dbReference>
<feature type="non-terminal residue" evidence="1">
    <location>
        <position position="104"/>
    </location>
</feature>
<reference evidence="1" key="1">
    <citation type="submission" date="2016-05" db="EMBL/GenBank/DDBJ databases">
        <authorList>
            <person name="Lavstsen T."/>
            <person name="Jespersen J.S."/>
        </authorList>
    </citation>
    <scope>NUCLEOTIDE SEQUENCE</scope>
    <source>
        <tissue evidence="1">Brain</tissue>
    </source>
</reference>
<proteinExistence type="predicted"/>
<accession>A0A1A8QFP6</accession>